<dbReference type="InterPro" id="IPR011009">
    <property type="entry name" value="Kinase-like_dom_sf"/>
</dbReference>
<keyword evidence="2" id="KW-0808">Transferase</keyword>
<evidence type="ECO:0000313" key="2">
    <source>
        <dbReference type="EMBL" id="SDJ06056.1"/>
    </source>
</evidence>
<name>A0A1G8QN03_9ACTN</name>
<feature type="domain" description="Aminoglycoside phosphotransferase" evidence="1">
    <location>
        <begin position="119"/>
        <end position="324"/>
    </location>
</feature>
<dbReference type="AlphaFoldDB" id="A0A1G8QN03"/>
<evidence type="ECO:0000259" key="1">
    <source>
        <dbReference type="Pfam" id="PF01636"/>
    </source>
</evidence>
<dbReference type="InterPro" id="IPR051678">
    <property type="entry name" value="AGP_Transferase"/>
</dbReference>
<organism evidence="2 3">
    <name type="scientific">Nonomuraea jiangxiensis</name>
    <dbReference type="NCBI Taxonomy" id="633440"/>
    <lineage>
        <taxon>Bacteria</taxon>
        <taxon>Bacillati</taxon>
        <taxon>Actinomycetota</taxon>
        <taxon>Actinomycetes</taxon>
        <taxon>Streptosporangiales</taxon>
        <taxon>Streptosporangiaceae</taxon>
        <taxon>Nonomuraea</taxon>
    </lineage>
</organism>
<dbReference type="Proteomes" id="UP000199202">
    <property type="component" value="Unassembled WGS sequence"/>
</dbReference>
<keyword evidence="3" id="KW-1185">Reference proteome</keyword>
<dbReference type="EMBL" id="FNDJ01000008">
    <property type="protein sequence ID" value="SDJ06056.1"/>
    <property type="molecule type" value="Genomic_DNA"/>
</dbReference>
<dbReference type="STRING" id="633440.SAMN05421869_108301"/>
<gene>
    <name evidence="2" type="ORF">SAMN05421869_108301</name>
</gene>
<dbReference type="GO" id="GO:0016740">
    <property type="term" value="F:transferase activity"/>
    <property type="evidence" value="ECO:0007669"/>
    <property type="project" value="UniProtKB-KW"/>
</dbReference>
<dbReference type="SUPFAM" id="SSF56112">
    <property type="entry name" value="Protein kinase-like (PK-like)"/>
    <property type="match status" value="1"/>
</dbReference>
<dbReference type="PANTHER" id="PTHR21310">
    <property type="entry name" value="AMINOGLYCOSIDE PHOSPHOTRANSFERASE-RELATED-RELATED"/>
    <property type="match status" value="1"/>
</dbReference>
<dbReference type="PANTHER" id="PTHR21310:SF42">
    <property type="entry name" value="BIFUNCTIONAL AAC_APH"/>
    <property type="match status" value="1"/>
</dbReference>
<dbReference type="Gene3D" id="3.30.200.20">
    <property type="entry name" value="Phosphorylase Kinase, domain 1"/>
    <property type="match status" value="1"/>
</dbReference>
<reference evidence="2 3" key="1">
    <citation type="submission" date="2016-10" db="EMBL/GenBank/DDBJ databases">
        <authorList>
            <person name="de Groot N.N."/>
        </authorList>
    </citation>
    <scope>NUCLEOTIDE SEQUENCE [LARGE SCALE GENOMIC DNA]</scope>
    <source>
        <strain evidence="2 3">CGMCC 4.6533</strain>
    </source>
</reference>
<sequence>MSYRLVRRSPRRPRAGRDFTEQQYPQNFHSATINDRAGEHVALFHAQYPLIAFVDDRRYWYNDGFQNPPAWAASLNDFGFTVLSASLLMSPLTEADTAALSAAEWRQIKLTAAWMGETADELLLKEHAWLPALAPGLPLPVPVPQRLGEPSARFPRPWIVTTWLPGEPADRAPVTRGAEAADALAAFLTALHQPAPNEAPAGQGGRGAPLAECSGGFARQLAEAIEKGLIPNPDAVRAVWEDAAAAPAWTGPALWLHGDLHPANVLTQDGTICGVIDFGDLFAGDPAFDLAAAWALLPDDTLDRFHAAYRPAPDAATLRRARGWAVLRAFSGMLIGEAGVRGRRGGKATWGPPAHAALRRLIATAHR</sequence>
<accession>A0A1G8QN03</accession>
<protein>
    <submittedName>
        <fullName evidence="2">Phosphotransferase enzyme family protein</fullName>
    </submittedName>
</protein>
<dbReference type="Gene3D" id="3.90.1200.10">
    <property type="match status" value="1"/>
</dbReference>
<evidence type="ECO:0000313" key="3">
    <source>
        <dbReference type="Proteomes" id="UP000199202"/>
    </source>
</evidence>
<dbReference type="InterPro" id="IPR002575">
    <property type="entry name" value="Aminoglycoside_PTrfase"/>
</dbReference>
<proteinExistence type="predicted"/>
<dbReference type="Pfam" id="PF01636">
    <property type="entry name" value="APH"/>
    <property type="match status" value="1"/>
</dbReference>